<dbReference type="InterPro" id="IPR038718">
    <property type="entry name" value="SNF2-like_sf"/>
</dbReference>
<dbReference type="InterPro" id="IPR049730">
    <property type="entry name" value="SNF2/RAD54-like_C"/>
</dbReference>
<feature type="domain" description="Helicase C-terminal" evidence="6">
    <location>
        <begin position="468"/>
        <end position="627"/>
    </location>
</feature>
<dbReference type="Proteomes" id="UP000030364">
    <property type="component" value="Unassembled WGS sequence"/>
</dbReference>
<dbReference type="GO" id="GO:0016787">
    <property type="term" value="F:hydrolase activity"/>
    <property type="evidence" value="ECO:0007669"/>
    <property type="project" value="UniProtKB-KW"/>
</dbReference>
<dbReference type="Pfam" id="PF00176">
    <property type="entry name" value="SNF2-rel_dom"/>
    <property type="match status" value="1"/>
</dbReference>
<comment type="caution">
    <text evidence="7">The sequence shown here is derived from an EMBL/GenBank/DDBJ whole genome shotgun (WGS) entry which is preliminary data.</text>
</comment>
<evidence type="ECO:0008006" key="9">
    <source>
        <dbReference type="Google" id="ProtNLM"/>
    </source>
</evidence>
<dbReference type="STRING" id="276.THFILI_04750"/>
<dbReference type="Gene3D" id="3.40.50.300">
    <property type="entry name" value="P-loop containing nucleotide triphosphate hydrolases"/>
    <property type="match status" value="1"/>
</dbReference>
<name>A0A0D6XBA7_THEFI</name>
<dbReference type="InterPro" id="IPR057342">
    <property type="entry name" value="DEXDc_RapA"/>
</dbReference>
<dbReference type="InterPro" id="IPR000330">
    <property type="entry name" value="SNF2_N"/>
</dbReference>
<dbReference type="SUPFAM" id="SSF52540">
    <property type="entry name" value="P-loop containing nucleoside triphosphate hydrolases"/>
    <property type="match status" value="1"/>
</dbReference>
<evidence type="ECO:0000256" key="3">
    <source>
        <dbReference type="ARBA" id="ARBA00022806"/>
    </source>
</evidence>
<keyword evidence="8" id="KW-1185">Reference proteome</keyword>
<evidence type="ECO:0000256" key="4">
    <source>
        <dbReference type="ARBA" id="ARBA00022840"/>
    </source>
</evidence>
<dbReference type="EMBL" id="JPSL02000038">
    <property type="protein sequence ID" value="KIX84611.1"/>
    <property type="molecule type" value="Genomic_DNA"/>
</dbReference>
<proteinExistence type="predicted"/>
<dbReference type="RefSeq" id="WP_045246145.1">
    <property type="nucleotide sequence ID" value="NZ_JPSL02000038.1"/>
</dbReference>
<keyword evidence="3" id="KW-0347">Helicase</keyword>
<keyword evidence="1" id="KW-0547">Nucleotide-binding</keyword>
<dbReference type="InterPro" id="IPR001650">
    <property type="entry name" value="Helicase_C-like"/>
</dbReference>
<keyword evidence="4" id="KW-0067">ATP-binding</keyword>
<dbReference type="SMART" id="SM00487">
    <property type="entry name" value="DEXDc"/>
    <property type="match status" value="1"/>
</dbReference>
<dbReference type="CDD" id="cd18793">
    <property type="entry name" value="SF2_C_SNF"/>
    <property type="match status" value="1"/>
</dbReference>
<sequence>MERLGVHQILPLGSVVRFRDRNWVLLEREEDRLVLRPLAGGDGAVLAVHPLLSERLSFFLPQEALTLSQFEPPKPELRAKNHQDFALFQQAARLLLREGVAPFRSLGKVSVRPRPYQLVPLLMALRLDPVRLLIADDVGVGKTIEAGLILRELLEAKEARRVAVLAPPHLMEQWTRELSEKFALEPTPISPATLGRLERGLPHGRSVYAHYPVQVVSIDFVKHPRHRTLFLQDAPDLVVVDEAHGVVGGVQAEGHLRYELVQRLAEDPRRHLLLLTATPHSGIPEAFRRLLGLLDPGFAAWDLEALTEEKRDRLARHFVQRTRKDVLQTWKGERLFPEREVRHEAYALSEAYRRLYEAAYRYATELVRSGEGLEEARRRMRWWAALALLRAVMSSPQAAQAALERRGASLEEVDPGAYAPQVYEATDLLPDDEVPRSLLALAAEGRSLRDLRRLAKEVTPEEDAKLQGVLRLVGELLEAGHAPVVWCHYVDTAAYVGEALRRAFPEVAVEVVTGRMDGELRRQAIEELMDKPRRVLVATDCVSEGVNLQRGFSACIHYDLPWNPNRLEQREGRVDRYGQPKEKVVVVRYRGRDNPVDEAVVEVLLRKAETIRRSLGIYVPVPQEEAYVVDRMVRRLFYEGVQAPLFPFGEDAERAWELDAERERVSRTRFAQRALRPEEVMEVLEETDAVLGDPEAVRTFVLLALQRLGVAYRPLSEKVYEVLALAARQSPTLPDAVRRALPAREAWRVAFHDPAPEGVEFLGRNHPLVAALARYAFEGALLGRDGLGRWAAFRVKGVERTTYLYLLRPRYLLTLGREVLGEEVLVLGQRGGAWLEPRAALSLLDLPPEADVPEAEAKEHLERALRLYEEGREEAWALLGARAEEIQKAHRRVRQAVRLRVGGVGVRPVGADLLGVRVLLPHRG</sequence>
<dbReference type="PANTHER" id="PTHR45766:SF6">
    <property type="entry name" value="SWI_SNF-RELATED MATRIX-ASSOCIATED ACTIN-DEPENDENT REGULATOR OF CHROMATIN SUBFAMILY A-LIKE PROTEIN 1"/>
    <property type="match status" value="1"/>
</dbReference>
<keyword evidence="2" id="KW-0378">Hydrolase</keyword>
<dbReference type="CDD" id="cd18011">
    <property type="entry name" value="DEXDc_RapA"/>
    <property type="match status" value="1"/>
</dbReference>
<feature type="domain" description="Helicase ATP-binding" evidence="5">
    <location>
        <begin position="123"/>
        <end position="297"/>
    </location>
</feature>
<gene>
    <name evidence="7" type="ORF">THFILI_04750</name>
</gene>
<dbReference type="Pfam" id="PF00271">
    <property type="entry name" value="Helicase_C"/>
    <property type="match status" value="1"/>
</dbReference>
<evidence type="ECO:0000256" key="1">
    <source>
        <dbReference type="ARBA" id="ARBA00022741"/>
    </source>
</evidence>
<dbReference type="GO" id="GO:0004386">
    <property type="term" value="F:helicase activity"/>
    <property type="evidence" value="ECO:0007669"/>
    <property type="project" value="UniProtKB-KW"/>
</dbReference>
<dbReference type="PROSITE" id="PS51194">
    <property type="entry name" value="HELICASE_CTER"/>
    <property type="match status" value="1"/>
</dbReference>
<dbReference type="SMART" id="SM00490">
    <property type="entry name" value="HELICc"/>
    <property type="match status" value="1"/>
</dbReference>
<evidence type="ECO:0000259" key="6">
    <source>
        <dbReference type="PROSITE" id="PS51194"/>
    </source>
</evidence>
<dbReference type="GO" id="GO:0005524">
    <property type="term" value="F:ATP binding"/>
    <property type="evidence" value="ECO:0007669"/>
    <property type="project" value="UniProtKB-KW"/>
</dbReference>
<dbReference type="PANTHER" id="PTHR45766">
    <property type="entry name" value="DNA ANNEALING HELICASE AND ENDONUCLEASE ZRANB3 FAMILY MEMBER"/>
    <property type="match status" value="1"/>
</dbReference>
<evidence type="ECO:0000259" key="5">
    <source>
        <dbReference type="PROSITE" id="PS51192"/>
    </source>
</evidence>
<evidence type="ECO:0000256" key="2">
    <source>
        <dbReference type="ARBA" id="ARBA00022801"/>
    </source>
</evidence>
<evidence type="ECO:0000313" key="7">
    <source>
        <dbReference type="EMBL" id="KIX84611.1"/>
    </source>
</evidence>
<reference evidence="7 8" key="1">
    <citation type="journal article" date="2015" name="Genome Announc.">
        <title>Draft Genome Sequence of the Thermophile Thermus filiformis ATCC 43280, Producer of Carotenoid-(Di)glucoside-Branched Fatty Acid (Di)esters and Source of Hyperthermostable Enzymes of Biotechnological Interest.</title>
        <authorList>
            <person name="Mandelli F."/>
            <person name="Oliveira Ramires B."/>
            <person name="Couger M.B."/>
            <person name="Paixao D.A."/>
            <person name="Camilo C.M."/>
            <person name="Polikarpov I."/>
            <person name="Prade R."/>
            <person name="Riano-Pachon D.M."/>
            <person name="Squina F.M."/>
        </authorList>
    </citation>
    <scope>NUCLEOTIDE SEQUENCE [LARGE SCALE GENOMIC DNA]</scope>
    <source>
        <strain evidence="7 8">ATCC 43280</strain>
    </source>
</reference>
<dbReference type="PROSITE" id="PS51192">
    <property type="entry name" value="HELICASE_ATP_BIND_1"/>
    <property type="match status" value="1"/>
</dbReference>
<dbReference type="OrthoDB" id="9814088at2"/>
<dbReference type="AlphaFoldDB" id="A0A0D6XBA7"/>
<organism evidence="7 8">
    <name type="scientific">Thermus filiformis</name>
    <dbReference type="NCBI Taxonomy" id="276"/>
    <lineage>
        <taxon>Bacteria</taxon>
        <taxon>Thermotogati</taxon>
        <taxon>Deinococcota</taxon>
        <taxon>Deinococci</taxon>
        <taxon>Thermales</taxon>
        <taxon>Thermaceae</taxon>
        <taxon>Thermus</taxon>
    </lineage>
</organism>
<dbReference type="InterPro" id="IPR027417">
    <property type="entry name" value="P-loop_NTPase"/>
</dbReference>
<dbReference type="InterPro" id="IPR014001">
    <property type="entry name" value="Helicase_ATP-bd"/>
</dbReference>
<dbReference type="Gene3D" id="3.40.50.10810">
    <property type="entry name" value="Tandem AAA-ATPase domain"/>
    <property type="match status" value="1"/>
</dbReference>
<protein>
    <recommendedName>
        <fullName evidence="9">Helicase</fullName>
    </recommendedName>
</protein>
<accession>A0A0D6XBA7</accession>
<evidence type="ECO:0000313" key="8">
    <source>
        <dbReference type="Proteomes" id="UP000030364"/>
    </source>
</evidence>